<dbReference type="RefSeq" id="WP_157736979.1">
    <property type="nucleotide sequence ID" value="NZ_CP022521.1"/>
</dbReference>
<organism evidence="1 2">
    <name type="scientific">Actinoalloteichus hoggarensis</name>
    <dbReference type="NCBI Taxonomy" id="1470176"/>
    <lineage>
        <taxon>Bacteria</taxon>
        <taxon>Bacillati</taxon>
        <taxon>Actinomycetota</taxon>
        <taxon>Actinomycetes</taxon>
        <taxon>Pseudonocardiales</taxon>
        <taxon>Pseudonocardiaceae</taxon>
        <taxon>Actinoalloteichus</taxon>
    </lineage>
</organism>
<evidence type="ECO:0000313" key="1">
    <source>
        <dbReference type="EMBL" id="ASO21950.1"/>
    </source>
</evidence>
<evidence type="ECO:0000313" key="2">
    <source>
        <dbReference type="Proteomes" id="UP000204221"/>
    </source>
</evidence>
<dbReference type="AlphaFoldDB" id="A0A221W7J3"/>
<gene>
    <name evidence="1" type="ORF">AHOG_21670</name>
</gene>
<proteinExistence type="predicted"/>
<keyword evidence="2" id="KW-1185">Reference proteome</keyword>
<reference evidence="1 2" key="1">
    <citation type="submission" date="2017-07" db="EMBL/GenBank/DDBJ databases">
        <title>Complete genome sequence of Actinoalloteichus hoggarensis DSM 45943, type strain of Actinoalloteichus hoggarensis.</title>
        <authorList>
            <person name="Ruckert C."/>
            <person name="Nouioui I."/>
            <person name="Willmese J."/>
            <person name="van Wezel G."/>
            <person name="Klenk H.-P."/>
            <person name="Kalinowski J."/>
            <person name="Zotchev S.B."/>
        </authorList>
    </citation>
    <scope>NUCLEOTIDE SEQUENCE [LARGE SCALE GENOMIC DNA]</scope>
    <source>
        <strain evidence="1 2">DSM 45943</strain>
    </source>
</reference>
<name>A0A221W7J3_9PSEU</name>
<accession>A0A221W7J3</accession>
<dbReference type="KEGG" id="ahg:AHOG_21670"/>
<sequence length="58" mass="6464">MIPTVVVGVFLMAAGFPLTVWGYRTPPARRHVRRRTVAFASILARLAEERLDVVGVRS</sequence>
<dbReference type="Proteomes" id="UP000204221">
    <property type="component" value="Chromosome"/>
</dbReference>
<dbReference type="EMBL" id="CP022521">
    <property type="protein sequence ID" value="ASO21950.1"/>
    <property type="molecule type" value="Genomic_DNA"/>
</dbReference>
<protein>
    <submittedName>
        <fullName evidence="1">Uncharacterized protein</fullName>
    </submittedName>
</protein>